<reference evidence="2" key="2">
    <citation type="submission" date="2023-06" db="EMBL/GenBank/DDBJ databases">
        <authorList>
            <person name="Swenson N.G."/>
            <person name="Wegrzyn J.L."/>
            <person name="Mcevoy S.L."/>
        </authorList>
    </citation>
    <scope>NUCLEOTIDE SEQUENCE</scope>
    <source>
        <strain evidence="2">NS2018</strain>
        <tissue evidence="2">Leaf</tissue>
    </source>
</reference>
<dbReference type="PANTHER" id="PTHR32166:SF74">
    <property type="entry name" value="OS05G0256350 PROTEIN"/>
    <property type="match status" value="1"/>
</dbReference>
<dbReference type="EMBL" id="JAUESC010000002">
    <property type="protein sequence ID" value="KAK0604029.1"/>
    <property type="molecule type" value="Genomic_DNA"/>
</dbReference>
<dbReference type="SUPFAM" id="SSF53098">
    <property type="entry name" value="Ribonuclease H-like"/>
    <property type="match status" value="1"/>
</dbReference>
<proteinExistence type="predicted"/>
<feature type="domain" description="DUF659" evidence="1">
    <location>
        <begin position="108"/>
        <end position="206"/>
    </location>
</feature>
<gene>
    <name evidence="2" type="ORF">LWI29_011331</name>
</gene>
<organism evidence="2 3">
    <name type="scientific">Acer saccharum</name>
    <name type="common">Sugar maple</name>
    <dbReference type="NCBI Taxonomy" id="4024"/>
    <lineage>
        <taxon>Eukaryota</taxon>
        <taxon>Viridiplantae</taxon>
        <taxon>Streptophyta</taxon>
        <taxon>Embryophyta</taxon>
        <taxon>Tracheophyta</taxon>
        <taxon>Spermatophyta</taxon>
        <taxon>Magnoliopsida</taxon>
        <taxon>eudicotyledons</taxon>
        <taxon>Gunneridae</taxon>
        <taxon>Pentapetalae</taxon>
        <taxon>rosids</taxon>
        <taxon>malvids</taxon>
        <taxon>Sapindales</taxon>
        <taxon>Sapindaceae</taxon>
        <taxon>Hippocastanoideae</taxon>
        <taxon>Acereae</taxon>
        <taxon>Acer</taxon>
    </lineage>
</organism>
<evidence type="ECO:0000259" key="1">
    <source>
        <dbReference type="Pfam" id="PF04937"/>
    </source>
</evidence>
<evidence type="ECO:0000313" key="3">
    <source>
        <dbReference type="Proteomes" id="UP001168877"/>
    </source>
</evidence>
<sequence length="430" mass="48815">MREEKIDHCVTLNSLSKKGSSSGSVTERGIRGPMDRFVMNVENEVVEDLEGNDKGMKGLEKETRENTCMDIADFFYENGIAFNVASSPSFTKMLRSVGSYGGGLKPLTAYELNTSLLIKGESNTQAIVDEVKKTWGQTGVSIMSNAWKDIKGRQLINFLVNNPHGTVFLKSIDASDVVKDATLLFNLLDSVVEEVGEDFVVQVVSNFIYNHGWVLALMRNHTKKELIRPTPTRFATAFLTLNRMLSLRQPLEHMFTSKEWDGCSWAKKAEGKEIKKIIFNDSFWGSMSYALKTTRPLVSVLKMTDSEQMPAMGFIYGAMDKAKEEITVNLGNEEGAYKEIWKIIDEKWECQLHRHLHATAYYLNPRIQYSDGLSTHLEIKVGLMVCIEKLIPDEEERVWANLQLNLFKNKQGFFTYRRAKNLIENLSLGM</sequence>
<reference evidence="2" key="1">
    <citation type="journal article" date="2022" name="Plant J.">
        <title>Strategies of tolerance reflected in two North American maple genomes.</title>
        <authorList>
            <person name="McEvoy S.L."/>
            <person name="Sezen U.U."/>
            <person name="Trouern-Trend A."/>
            <person name="McMahon S.M."/>
            <person name="Schaberg P.G."/>
            <person name="Yang J."/>
            <person name="Wegrzyn J.L."/>
            <person name="Swenson N.G."/>
        </authorList>
    </citation>
    <scope>NUCLEOTIDE SEQUENCE</scope>
    <source>
        <strain evidence="2">NS2018</strain>
    </source>
</reference>
<dbReference type="PANTHER" id="PTHR32166">
    <property type="entry name" value="OSJNBA0013A04.12 PROTEIN"/>
    <property type="match status" value="1"/>
</dbReference>
<dbReference type="Pfam" id="PF04937">
    <property type="entry name" value="DUF659"/>
    <property type="match status" value="1"/>
</dbReference>
<dbReference type="InterPro" id="IPR012337">
    <property type="entry name" value="RNaseH-like_sf"/>
</dbReference>
<protein>
    <recommendedName>
        <fullName evidence="1">DUF659 domain-containing protein</fullName>
    </recommendedName>
</protein>
<name>A0AA39VZC5_ACESA</name>
<dbReference type="AlphaFoldDB" id="A0AA39VZC5"/>
<dbReference type="Proteomes" id="UP001168877">
    <property type="component" value="Unassembled WGS sequence"/>
</dbReference>
<evidence type="ECO:0000313" key="2">
    <source>
        <dbReference type="EMBL" id="KAK0604029.1"/>
    </source>
</evidence>
<comment type="caution">
    <text evidence="2">The sequence shown here is derived from an EMBL/GenBank/DDBJ whole genome shotgun (WGS) entry which is preliminary data.</text>
</comment>
<keyword evidence="3" id="KW-1185">Reference proteome</keyword>
<dbReference type="InterPro" id="IPR007021">
    <property type="entry name" value="DUF659"/>
</dbReference>
<accession>A0AA39VZC5</accession>